<dbReference type="NCBIfam" id="NF004281">
    <property type="entry name" value="PRK05690.1"/>
    <property type="match status" value="1"/>
</dbReference>
<dbReference type="GO" id="GO:0005829">
    <property type="term" value="C:cytosol"/>
    <property type="evidence" value="ECO:0007669"/>
    <property type="project" value="TreeGrafter"/>
</dbReference>
<proteinExistence type="predicted"/>
<keyword evidence="3" id="KW-0067">ATP-binding</keyword>
<keyword evidence="6" id="KW-1185">Reference proteome</keyword>
<dbReference type="Pfam" id="PF00899">
    <property type="entry name" value="ThiF"/>
    <property type="match status" value="1"/>
</dbReference>
<dbReference type="EMBL" id="JRHO01000005">
    <property type="protein sequence ID" value="KGK99601.1"/>
    <property type="molecule type" value="Genomic_DNA"/>
</dbReference>
<dbReference type="InterPro" id="IPR000594">
    <property type="entry name" value="ThiF_NAD_FAD-bd"/>
</dbReference>
<dbReference type="Proteomes" id="UP000029859">
    <property type="component" value="Unassembled WGS sequence"/>
</dbReference>
<evidence type="ECO:0000313" key="5">
    <source>
        <dbReference type="EMBL" id="KGK99601.1"/>
    </source>
</evidence>
<evidence type="ECO:0000256" key="1">
    <source>
        <dbReference type="ARBA" id="ARBA00022679"/>
    </source>
</evidence>
<protein>
    <submittedName>
        <fullName evidence="5">Adenylyltransferase</fullName>
    </submittedName>
</protein>
<dbReference type="Gene3D" id="3.40.50.720">
    <property type="entry name" value="NAD(P)-binding Rossmann-like Domain"/>
    <property type="match status" value="1"/>
</dbReference>
<dbReference type="PANTHER" id="PTHR10953:SF102">
    <property type="entry name" value="ADENYLYLTRANSFERASE AND SULFURTRANSFERASE MOCS3"/>
    <property type="match status" value="1"/>
</dbReference>
<dbReference type="SUPFAM" id="SSF69572">
    <property type="entry name" value="Activating enzymes of the ubiquitin-like proteins"/>
    <property type="match status" value="1"/>
</dbReference>
<accession>A0A099T5X4</accession>
<dbReference type="CDD" id="cd00757">
    <property type="entry name" value="ThiF_MoeB_HesA_family"/>
    <property type="match status" value="1"/>
</dbReference>
<keyword evidence="2" id="KW-0547">Nucleotide-binding</keyword>
<gene>
    <name evidence="5" type="ORF">LI82_02340</name>
</gene>
<evidence type="ECO:0000256" key="3">
    <source>
        <dbReference type="ARBA" id="ARBA00022840"/>
    </source>
</evidence>
<feature type="domain" description="THIF-type NAD/FAD binding fold" evidence="4">
    <location>
        <begin position="11"/>
        <end position="242"/>
    </location>
</feature>
<keyword evidence="5" id="KW-0548">Nucleotidyltransferase</keyword>
<dbReference type="GO" id="GO:0004792">
    <property type="term" value="F:thiosulfate-cyanide sulfurtransferase activity"/>
    <property type="evidence" value="ECO:0007669"/>
    <property type="project" value="TreeGrafter"/>
</dbReference>
<dbReference type="RefSeq" id="WP_048193326.1">
    <property type="nucleotide sequence ID" value="NZ_CAAGSM010000007.1"/>
</dbReference>
<keyword evidence="1 5" id="KW-0808">Transferase</keyword>
<sequence length="257" mass="28183">MKLTSDQKERYAKHIMMKSMGEDGQKLLLESRVLCVGSGGLGSPVIQYLAAAGIGTLGIIDDDVVEMSNLQRQVIHAGNLGRSKVESAKEYVESLNPDVTVLAYDLRLSPDNVEELIVDYDVVVDCSDNFATRYLLNDVCVLQNKPLFHGSIFMFEGQVMTILPHEGPCYRCIFSSSPSTDAARSAGVMGILPGVIGTMQATEVVKYISRLGKSLVGRMIYYDALGMRFDEIKVNKNPKCPVCGENPKITSIDAENY</sequence>
<evidence type="ECO:0000256" key="2">
    <source>
        <dbReference type="ARBA" id="ARBA00022741"/>
    </source>
</evidence>
<name>A0A099T5X4_METMT</name>
<dbReference type="FunFam" id="3.40.50.720:FF:000033">
    <property type="entry name" value="Adenylyltransferase and sulfurtransferase MOCS3"/>
    <property type="match status" value="1"/>
</dbReference>
<dbReference type="InterPro" id="IPR035985">
    <property type="entry name" value="Ubiquitin-activating_enz"/>
</dbReference>
<organism evidence="5 6">
    <name type="scientific">Methanococcoides methylutens</name>
    <dbReference type="NCBI Taxonomy" id="2226"/>
    <lineage>
        <taxon>Archaea</taxon>
        <taxon>Methanobacteriati</taxon>
        <taxon>Methanobacteriota</taxon>
        <taxon>Stenosarchaea group</taxon>
        <taxon>Methanomicrobia</taxon>
        <taxon>Methanosarcinales</taxon>
        <taxon>Methanosarcinaceae</taxon>
        <taxon>Methanococcoides</taxon>
    </lineage>
</organism>
<comment type="caution">
    <text evidence="5">The sequence shown here is derived from an EMBL/GenBank/DDBJ whole genome shotgun (WGS) entry which is preliminary data.</text>
</comment>
<dbReference type="OrthoDB" id="7915at2157"/>
<evidence type="ECO:0000313" key="6">
    <source>
        <dbReference type="Proteomes" id="UP000029859"/>
    </source>
</evidence>
<evidence type="ECO:0000259" key="4">
    <source>
        <dbReference type="Pfam" id="PF00899"/>
    </source>
</evidence>
<dbReference type="InterPro" id="IPR045886">
    <property type="entry name" value="ThiF/MoeB/HesA"/>
</dbReference>
<dbReference type="GO" id="GO:0008641">
    <property type="term" value="F:ubiquitin-like modifier activating enzyme activity"/>
    <property type="evidence" value="ECO:0007669"/>
    <property type="project" value="InterPro"/>
</dbReference>
<dbReference type="AlphaFoldDB" id="A0A099T5X4"/>
<dbReference type="GO" id="GO:0005524">
    <property type="term" value="F:ATP binding"/>
    <property type="evidence" value="ECO:0007669"/>
    <property type="project" value="UniProtKB-KW"/>
</dbReference>
<dbReference type="GO" id="GO:0016779">
    <property type="term" value="F:nucleotidyltransferase activity"/>
    <property type="evidence" value="ECO:0007669"/>
    <property type="project" value="UniProtKB-KW"/>
</dbReference>
<dbReference type="GO" id="GO:0008146">
    <property type="term" value="F:sulfotransferase activity"/>
    <property type="evidence" value="ECO:0007669"/>
    <property type="project" value="TreeGrafter"/>
</dbReference>
<dbReference type="PANTHER" id="PTHR10953">
    <property type="entry name" value="UBIQUITIN-ACTIVATING ENZYME E1"/>
    <property type="match status" value="1"/>
</dbReference>
<reference evidence="5 6" key="1">
    <citation type="submission" date="2014-09" db="EMBL/GenBank/DDBJ databases">
        <title>Draft genome sequence of an obligately methylotrophic methanogen, Methanococcoides methylutens, isolated from marine sediment.</title>
        <authorList>
            <person name="Guan Y."/>
            <person name="Ngugi D.K."/>
            <person name="Blom J."/>
            <person name="Ali S."/>
            <person name="Ferry J.G."/>
            <person name="Stingl U."/>
        </authorList>
    </citation>
    <scope>NUCLEOTIDE SEQUENCE [LARGE SCALE GENOMIC DNA]</scope>
    <source>
        <strain evidence="5 6">DSM 2657</strain>
    </source>
</reference>